<feature type="compositionally biased region" description="Low complexity" evidence="5">
    <location>
        <begin position="418"/>
        <end position="429"/>
    </location>
</feature>
<dbReference type="Proteomes" id="UP000000759">
    <property type="component" value="Chromosome 5"/>
</dbReference>
<dbReference type="PANTHER" id="PTHR46280:SF3">
    <property type="entry name" value="PLECKSTRIN HOMOLOGY DOMAIN-CONTAINING FAMILY F MEMBER 1 HOMOLOG"/>
    <property type="match status" value="1"/>
</dbReference>
<dbReference type="PROSITE" id="PS50178">
    <property type="entry name" value="ZF_FYVE"/>
    <property type="match status" value="1"/>
</dbReference>
<dbReference type="Gene3D" id="3.30.40.10">
    <property type="entry name" value="Zinc/RING finger domain, C3HC4 (zinc finger)"/>
    <property type="match status" value="1"/>
</dbReference>
<dbReference type="SMART" id="SM00064">
    <property type="entry name" value="FYVE"/>
    <property type="match status" value="1"/>
</dbReference>
<keyword evidence="8" id="KW-1185">Reference proteome</keyword>
<dbReference type="AlphaFoldDB" id="B7FVT9"/>
<dbReference type="OrthoDB" id="44365at2759"/>
<dbReference type="RefSeq" id="XP_002178990.1">
    <property type="nucleotide sequence ID" value="XM_002178954.1"/>
</dbReference>
<gene>
    <name evidence="7" type="ORF">PHATRDRAFT_34362</name>
</gene>
<dbReference type="STRING" id="556484.B7FVT9"/>
<reference evidence="7 8" key="1">
    <citation type="journal article" date="2008" name="Nature">
        <title>The Phaeodactylum genome reveals the evolutionary history of diatom genomes.</title>
        <authorList>
            <person name="Bowler C."/>
            <person name="Allen A.E."/>
            <person name="Badger J.H."/>
            <person name="Grimwood J."/>
            <person name="Jabbari K."/>
            <person name="Kuo A."/>
            <person name="Maheswari U."/>
            <person name="Martens C."/>
            <person name="Maumus F."/>
            <person name="Otillar R.P."/>
            <person name="Rayko E."/>
            <person name="Salamov A."/>
            <person name="Vandepoele K."/>
            <person name="Beszteri B."/>
            <person name="Gruber A."/>
            <person name="Heijde M."/>
            <person name="Katinka M."/>
            <person name="Mock T."/>
            <person name="Valentin K."/>
            <person name="Verret F."/>
            <person name="Berges J.A."/>
            <person name="Brownlee C."/>
            <person name="Cadoret J.P."/>
            <person name="Chiovitti A."/>
            <person name="Choi C.J."/>
            <person name="Coesel S."/>
            <person name="De Martino A."/>
            <person name="Detter J.C."/>
            <person name="Durkin C."/>
            <person name="Falciatore A."/>
            <person name="Fournet J."/>
            <person name="Haruta M."/>
            <person name="Huysman M.J."/>
            <person name="Jenkins B.D."/>
            <person name="Jiroutova K."/>
            <person name="Jorgensen R.E."/>
            <person name="Joubert Y."/>
            <person name="Kaplan A."/>
            <person name="Kroger N."/>
            <person name="Kroth P.G."/>
            <person name="La Roche J."/>
            <person name="Lindquist E."/>
            <person name="Lommer M."/>
            <person name="Martin-Jezequel V."/>
            <person name="Lopez P.J."/>
            <person name="Lucas S."/>
            <person name="Mangogna M."/>
            <person name="McGinnis K."/>
            <person name="Medlin L.K."/>
            <person name="Montsant A."/>
            <person name="Oudot-Le Secq M.P."/>
            <person name="Napoli C."/>
            <person name="Obornik M."/>
            <person name="Parker M.S."/>
            <person name="Petit J.L."/>
            <person name="Porcel B.M."/>
            <person name="Poulsen N."/>
            <person name="Robison M."/>
            <person name="Rychlewski L."/>
            <person name="Rynearson T.A."/>
            <person name="Schmutz J."/>
            <person name="Shapiro H."/>
            <person name="Siaut M."/>
            <person name="Stanley M."/>
            <person name="Sussman M.R."/>
            <person name="Taylor A.R."/>
            <person name="Vardi A."/>
            <person name="von Dassow P."/>
            <person name="Vyverman W."/>
            <person name="Willis A."/>
            <person name="Wyrwicz L.S."/>
            <person name="Rokhsar D.S."/>
            <person name="Weissenbach J."/>
            <person name="Armbrust E.V."/>
            <person name="Green B.R."/>
            <person name="Van de Peer Y."/>
            <person name="Grigoriev I.V."/>
        </authorList>
    </citation>
    <scope>NUCLEOTIDE SEQUENCE [LARGE SCALE GENOMIC DNA]</scope>
    <source>
        <strain evidence="7 8">CCAP 1055/1</strain>
    </source>
</reference>
<dbReference type="PaxDb" id="2850-Phatr34362"/>
<dbReference type="EMBL" id="CM000608">
    <property type="protein sequence ID" value="EEC49688.1"/>
    <property type="molecule type" value="Genomic_DNA"/>
</dbReference>
<dbReference type="InterPro" id="IPR011011">
    <property type="entry name" value="Znf_FYVE_PHD"/>
</dbReference>
<proteinExistence type="predicted"/>
<evidence type="ECO:0000259" key="6">
    <source>
        <dbReference type="PROSITE" id="PS50178"/>
    </source>
</evidence>
<feature type="domain" description="FYVE-type" evidence="6">
    <location>
        <begin position="555"/>
        <end position="615"/>
    </location>
</feature>
<organism evidence="7 8">
    <name type="scientific">Phaeodactylum tricornutum (strain CCAP 1055/1)</name>
    <dbReference type="NCBI Taxonomy" id="556484"/>
    <lineage>
        <taxon>Eukaryota</taxon>
        <taxon>Sar</taxon>
        <taxon>Stramenopiles</taxon>
        <taxon>Ochrophyta</taxon>
        <taxon>Bacillariophyta</taxon>
        <taxon>Bacillariophyceae</taxon>
        <taxon>Bacillariophycidae</taxon>
        <taxon>Naviculales</taxon>
        <taxon>Phaeodactylaceae</taxon>
        <taxon>Phaeodactylum</taxon>
    </lineage>
</organism>
<evidence type="ECO:0000256" key="1">
    <source>
        <dbReference type="ARBA" id="ARBA00022723"/>
    </source>
</evidence>
<accession>B7FVT9</accession>
<dbReference type="InterPro" id="IPR000306">
    <property type="entry name" value="Znf_FYVE"/>
</dbReference>
<dbReference type="GO" id="GO:0008270">
    <property type="term" value="F:zinc ion binding"/>
    <property type="evidence" value="ECO:0007669"/>
    <property type="project" value="UniProtKB-KW"/>
</dbReference>
<keyword evidence="2 4" id="KW-0863">Zinc-finger</keyword>
<dbReference type="InterPro" id="IPR051765">
    <property type="entry name" value="PH_domain-containing_F"/>
</dbReference>
<feature type="region of interest" description="Disordered" evidence="5">
    <location>
        <begin position="412"/>
        <end position="432"/>
    </location>
</feature>
<dbReference type="eggNOG" id="ENOG502SCEI">
    <property type="taxonomic scope" value="Eukaryota"/>
</dbReference>
<evidence type="ECO:0000256" key="4">
    <source>
        <dbReference type="PROSITE-ProRule" id="PRU00091"/>
    </source>
</evidence>
<feature type="compositionally biased region" description="Low complexity" evidence="5">
    <location>
        <begin position="102"/>
        <end position="116"/>
    </location>
</feature>
<feature type="region of interest" description="Disordered" evidence="5">
    <location>
        <begin position="352"/>
        <end position="371"/>
    </location>
</feature>
<dbReference type="InParanoid" id="B7FVT9"/>
<keyword evidence="1" id="KW-0479">Metal-binding</keyword>
<evidence type="ECO:0000256" key="3">
    <source>
        <dbReference type="ARBA" id="ARBA00022833"/>
    </source>
</evidence>
<dbReference type="CDD" id="cd00065">
    <property type="entry name" value="FYVE_like_SF"/>
    <property type="match status" value="1"/>
</dbReference>
<reference evidence="8" key="2">
    <citation type="submission" date="2008-08" db="EMBL/GenBank/DDBJ databases">
        <authorList>
            <consortium name="Diatom Consortium"/>
            <person name="Grigoriev I."/>
            <person name="Grimwood J."/>
            <person name="Kuo A."/>
            <person name="Otillar R.P."/>
            <person name="Salamov A."/>
            <person name="Detter J.C."/>
            <person name="Lindquist E."/>
            <person name="Shapiro H."/>
            <person name="Lucas S."/>
            <person name="Glavina del Rio T."/>
            <person name="Pitluck S."/>
            <person name="Rokhsar D."/>
            <person name="Bowler C."/>
        </authorList>
    </citation>
    <scope>GENOME REANNOTATION</scope>
    <source>
        <strain evidence="8">CCAP 1055/1</strain>
    </source>
</reference>
<dbReference type="Pfam" id="PF01363">
    <property type="entry name" value="FYVE"/>
    <property type="match status" value="1"/>
</dbReference>
<evidence type="ECO:0000256" key="2">
    <source>
        <dbReference type="ARBA" id="ARBA00022771"/>
    </source>
</evidence>
<feature type="compositionally biased region" description="Basic and acidic residues" evidence="5">
    <location>
        <begin position="72"/>
        <end position="85"/>
    </location>
</feature>
<name>B7FVT9_PHATC</name>
<dbReference type="InterPro" id="IPR013083">
    <property type="entry name" value="Znf_RING/FYVE/PHD"/>
</dbReference>
<protein>
    <recommendedName>
        <fullName evidence="6">FYVE-type domain-containing protein</fullName>
    </recommendedName>
</protein>
<keyword evidence="3" id="KW-0862">Zinc</keyword>
<evidence type="ECO:0000313" key="8">
    <source>
        <dbReference type="Proteomes" id="UP000000759"/>
    </source>
</evidence>
<dbReference type="SUPFAM" id="SSF57903">
    <property type="entry name" value="FYVE/PHD zinc finger"/>
    <property type="match status" value="1"/>
</dbReference>
<dbReference type="HOGENOM" id="CLU_1149128_0_0_1"/>
<dbReference type="PANTHER" id="PTHR46280">
    <property type="entry name" value="PLECKSTRIN HOMOLOGY DOMAIN-CONTAINING FAMILY F MEMBER 2-RELATED"/>
    <property type="match status" value="1"/>
</dbReference>
<dbReference type="InterPro" id="IPR017455">
    <property type="entry name" value="Znf_FYVE-rel"/>
</dbReference>
<sequence length="837" mass="92220">MTESTRRSSRRREKTVYSVGDLVEVTRDESIATGRLASKQTDTAKPRWLVKFDESSWPSMELLETELGPILDRSDDNASQKEKQVRQKSSYELGTTLGGRGSPSKRSSSPMVSGKSENGKASPISTNSSDSKKKVEFIALQEESDMSGSKQRPGSLSREERSKRRQAMIEQDKLNWSKPVMSRPPKKKKAQRDEEVVRVPMLTGTLLLYRGAHRRAEFVLTDSDINPPARRVAFTSFGENSGGVAVIVPSVLNFAHMNLQNKDEHGDWVAFRDTPASFEARSLKEKRSVLNVASKNISRRNSGTGSWMGKPINADASWVPVASPAPGTYSPRPSGPQGSRILLREFVGNRKKERSDILTPSQPFMCRSSATQSSSLQACKSDILSGKKLKKGRSGSSPVPRIVIPLKPDPSILRTRTRSTTGTDSGSITFSKRRDPKIGRDISFGTVHLSDSSSVSIRSEKSGLFEKVFGFPGGQALQKPQVKHSISTRPRILLAATVYHNTATGLWITTINTNQRGVSKNPAQANKFLKAFSFPTEKEARESAIANAPPKMVSFQESAKCFHCRKLFAVFKRACHCRNCGVCICASCSISWPAKMLPETYNLKNEASLKVCTSCDTLSSLFKKALLEAKYEEAIAIYETGNVNLRTPFPPANKKDEVLYPIHAAIEGGNLKLARWLVEDRFCPLKQIRAGRSKSDKNALIQTSKGRTVLSIAMEFLRIGILRFLVVERGISVFEATDTRSALRTIEAALVALPCSSEGDGIREDGASIARWDQAYFDDMSEPSSLGDDDNVTIVSRSVRTRTNTGDCCIICMDHKINCVATPCGHQCEPFGMPSLQ</sequence>
<evidence type="ECO:0000313" key="7">
    <source>
        <dbReference type="EMBL" id="EEC49688.1"/>
    </source>
</evidence>
<dbReference type="GeneID" id="7199779"/>
<dbReference type="KEGG" id="pti:PHATRDRAFT_34362"/>
<feature type="compositionally biased region" description="Polar residues" evidence="5">
    <location>
        <begin position="358"/>
        <end position="371"/>
    </location>
</feature>
<evidence type="ECO:0000256" key="5">
    <source>
        <dbReference type="SAM" id="MobiDB-lite"/>
    </source>
</evidence>
<feature type="region of interest" description="Disordered" evidence="5">
    <location>
        <begin position="68"/>
        <end position="193"/>
    </location>
</feature>